<dbReference type="InterPro" id="IPR019013">
    <property type="entry name" value="Vma21"/>
</dbReference>
<reference evidence="7 8" key="2">
    <citation type="submission" date="2018-11" db="EMBL/GenBank/DDBJ databases">
        <authorList>
            <consortium name="Pathogen Informatics"/>
        </authorList>
    </citation>
    <scope>NUCLEOTIDE SEQUENCE [LARGE SCALE GENOMIC DNA]</scope>
</reference>
<evidence type="ECO:0000256" key="1">
    <source>
        <dbReference type="ARBA" id="ARBA00022692"/>
    </source>
</evidence>
<dbReference type="Proteomes" id="UP000276776">
    <property type="component" value="Unassembled WGS sequence"/>
</dbReference>
<accession>A0A0N5D320</accession>
<keyword evidence="2" id="KW-0256">Endoplasmic reticulum</keyword>
<dbReference type="STRING" id="103827.A0A0N5D320"/>
<evidence type="ECO:0000256" key="5">
    <source>
        <dbReference type="ARBA" id="ARBA00023329"/>
    </source>
</evidence>
<dbReference type="PANTHER" id="PTHR31792:SF3">
    <property type="entry name" value="VACUOLAR ATPASE ASSEMBLY INTEGRAL MEMBRANE PROTEIN VMA21"/>
    <property type="match status" value="1"/>
</dbReference>
<dbReference type="GO" id="GO:0031410">
    <property type="term" value="C:cytoplasmic vesicle"/>
    <property type="evidence" value="ECO:0007669"/>
    <property type="project" value="UniProtKB-KW"/>
</dbReference>
<dbReference type="GO" id="GO:0005789">
    <property type="term" value="C:endoplasmic reticulum membrane"/>
    <property type="evidence" value="ECO:0007669"/>
    <property type="project" value="TreeGrafter"/>
</dbReference>
<proteinExistence type="predicted"/>
<keyword evidence="5" id="KW-0968">Cytoplasmic vesicle</keyword>
<evidence type="ECO:0000256" key="6">
    <source>
        <dbReference type="SAM" id="Phobius"/>
    </source>
</evidence>
<evidence type="ECO:0000313" key="7">
    <source>
        <dbReference type="EMBL" id="VDN04737.1"/>
    </source>
</evidence>
<feature type="transmembrane region" description="Helical" evidence="6">
    <location>
        <begin position="83"/>
        <end position="106"/>
    </location>
</feature>
<dbReference type="OrthoDB" id="5873452at2759"/>
<dbReference type="PANTHER" id="PTHR31792">
    <property type="entry name" value="VACUOLAR ATPASE ASSEMBLY INTEGRAL MEMBRANE PROTEIN VMA21"/>
    <property type="match status" value="1"/>
</dbReference>
<dbReference type="AlphaFoldDB" id="A0A0N5D320"/>
<keyword evidence="1 6" id="KW-0812">Transmembrane</keyword>
<dbReference type="WBParaSite" id="TCLT_0000730601-mRNA-1">
    <property type="protein sequence ID" value="TCLT_0000730601-mRNA-1"/>
    <property type="gene ID" value="TCLT_0000730601"/>
</dbReference>
<evidence type="ECO:0000256" key="4">
    <source>
        <dbReference type="ARBA" id="ARBA00023136"/>
    </source>
</evidence>
<keyword evidence="4 6" id="KW-0472">Membrane</keyword>
<evidence type="ECO:0000313" key="9">
    <source>
        <dbReference type="WBParaSite" id="TCLT_0000730601-mRNA-1"/>
    </source>
</evidence>
<evidence type="ECO:0000313" key="8">
    <source>
        <dbReference type="Proteomes" id="UP000276776"/>
    </source>
</evidence>
<dbReference type="GO" id="GO:0070072">
    <property type="term" value="P:vacuolar proton-transporting V-type ATPase complex assembly"/>
    <property type="evidence" value="ECO:0007669"/>
    <property type="project" value="InterPro"/>
</dbReference>
<evidence type="ECO:0000256" key="2">
    <source>
        <dbReference type="ARBA" id="ARBA00022824"/>
    </source>
</evidence>
<keyword evidence="8" id="KW-1185">Reference proteome</keyword>
<sequence>MINEKRTQDISDDDFSVLDDVLCHTDGDTDASEESVDVTDTQASAFYNLLKYSLLMFTLPFIVMYYSYFYLKDQHGWTPSSALTSAALAAVIVVYFVIALFVLVAYKEERGMEQRVTKKRN</sequence>
<name>A0A0N5D320_THECL</name>
<keyword evidence="3 6" id="KW-1133">Transmembrane helix</keyword>
<organism evidence="9">
    <name type="scientific">Thelazia callipaeda</name>
    <name type="common">Oriental eyeworm</name>
    <name type="synonym">Parasitic nematode</name>
    <dbReference type="NCBI Taxonomy" id="103827"/>
    <lineage>
        <taxon>Eukaryota</taxon>
        <taxon>Metazoa</taxon>
        <taxon>Ecdysozoa</taxon>
        <taxon>Nematoda</taxon>
        <taxon>Chromadorea</taxon>
        <taxon>Rhabditida</taxon>
        <taxon>Spirurina</taxon>
        <taxon>Spiruromorpha</taxon>
        <taxon>Thelazioidea</taxon>
        <taxon>Thelaziidae</taxon>
        <taxon>Thelazia</taxon>
    </lineage>
</organism>
<evidence type="ECO:0000256" key="3">
    <source>
        <dbReference type="ARBA" id="ARBA00022989"/>
    </source>
</evidence>
<feature type="transmembrane region" description="Helical" evidence="6">
    <location>
        <begin position="52"/>
        <end position="71"/>
    </location>
</feature>
<protein>
    <submittedName>
        <fullName evidence="9">Vacuolar ATPase assembly integral membrane protein VMA21</fullName>
    </submittedName>
</protein>
<dbReference type="EMBL" id="UYYF01004493">
    <property type="protein sequence ID" value="VDN04737.1"/>
    <property type="molecule type" value="Genomic_DNA"/>
</dbReference>
<reference evidence="9" key="1">
    <citation type="submission" date="2017-02" db="UniProtKB">
        <authorList>
            <consortium name="WormBaseParasite"/>
        </authorList>
    </citation>
    <scope>IDENTIFICATION</scope>
</reference>
<dbReference type="OMA" id="WDACKEY"/>
<gene>
    <name evidence="7" type="ORF">TCLT_LOCUS7295</name>
</gene>
<dbReference type="Pfam" id="PF09446">
    <property type="entry name" value="VMA21"/>
    <property type="match status" value="1"/>
</dbReference>